<evidence type="ECO:0000256" key="1">
    <source>
        <dbReference type="SAM" id="Phobius"/>
    </source>
</evidence>
<sequence>MSEIINIILGSAEDAFIQVSVFVGAVLLLFGYINYKQSGKFIESIENSKKFQPIIGAVLGLTPGCGGAIFIMPLYVKGKITYGTLIATLIATMGDSAFVLISTSPLTYLLISIISFIVAVPTGYLIDRMGIAPKVAITKSKKAKELREKGKKVINQSNYFHYGHNEGDEIHNILHKEIKGHQKESSLGYYITHKGFLVYWIVLFLGLILGIMALFQVDINGLQIKSLGAIIGVSGTAVSIFMMIMSRKFIGDDTHEESEIKVSSLKETFIHCATETAFVATWVFFAYLIYEFSILILGGGVYSVGVGMLAKVMTTAGLLAVLVGALIGIIPGCGPQVIFVTLYSKGMIPFAALIANAISQDGDALFPLLAMDKKASLWATIITTIPALLVGLLIFFIEMFI</sequence>
<dbReference type="NCBIfam" id="NF037962">
    <property type="entry name" value="arsenic_eff"/>
    <property type="match status" value="1"/>
</dbReference>
<dbReference type="InterPro" id="IPR021552">
    <property type="entry name" value="ArsP_2"/>
</dbReference>
<dbReference type="EMBL" id="JAGSOJ010000001">
    <property type="protein sequence ID" value="MCM1989188.1"/>
    <property type="molecule type" value="Genomic_DNA"/>
</dbReference>
<dbReference type="AlphaFoldDB" id="A0A9J6NYQ8"/>
<proteinExistence type="predicted"/>
<dbReference type="Proteomes" id="UP001056429">
    <property type="component" value="Unassembled WGS sequence"/>
</dbReference>
<feature type="transmembrane region" description="Helical" evidence="1">
    <location>
        <begin position="227"/>
        <end position="245"/>
    </location>
</feature>
<dbReference type="RefSeq" id="WP_250858116.1">
    <property type="nucleotide sequence ID" value="NZ_JAGSOJ010000001.1"/>
</dbReference>
<evidence type="ECO:0000313" key="3">
    <source>
        <dbReference type="Proteomes" id="UP001056429"/>
    </source>
</evidence>
<organism evidence="2 3">
    <name type="scientific">Oceanirhabdus seepicola</name>
    <dbReference type="NCBI Taxonomy" id="2828781"/>
    <lineage>
        <taxon>Bacteria</taxon>
        <taxon>Bacillati</taxon>
        <taxon>Bacillota</taxon>
        <taxon>Clostridia</taxon>
        <taxon>Eubacteriales</taxon>
        <taxon>Clostridiaceae</taxon>
        <taxon>Oceanirhabdus</taxon>
    </lineage>
</organism>
<feature type="transmembrane region" description="Helical" evidence="1">
    <location>
        <begin position="15"/>
        <end position="33"/>
    </location>
</feature>
<gene>
    <name evidence="2" type="ORF">KDK92_05500</name>
</gene>
<comment type="caution">
    <text evidence="2">The sequence shown here is derived from an EMBL/GenBank/DDBJ whole genome shotgun (WGS) entry which is preliminary data.</text>
</comment>
<protein>
    <submittedName>
        <fullName evidence="2">Arsenic efflux protein</fullName>
    </submittedName>
</protein>
<evidence type="ECO:0000313" key="2">
    <source>
        <dbReference type="EMBL" id="MCM1989188.1"/>
    </source>
</evidence>
<reference evidence="2" key="2">
    <citation type="submission" date="2021-04" db="EMBL/GenBank/DDBJ databases">
        <authorList>
            <person name="Dong X."/>
        </authorList>
    </citation>
    <scope>NUCLEOTIDE SEQUENCE</scope>
    <source>
        <strain evidence="2">ZWT</strain>
    </source>
</reference>
<keyword evidence="1" id="KW-0472">Membrane</keyword>
<accession>A0A9J6NYQ8</accession>
<keyword evidence="3" id="KW-1185">Reference proteome</keyword>
<feature type="transmembrane region" description="Helical" evidence="1">
    <location>
        <begin position="82"/>
        <end position="101"/>
    </location>
</feature>
<dbReference type="Pfam" id="PF11449">
    <property type="entry name" value="ArsP_2"/>
    <property type="match status" value="1"/>
</dbReference>
<feature type="transmembrane region" description="Helical" evidence="1">
    <location>
        <begin position="284"/>
        <end position="304"/>
    </location>
</feature>
<name>A0A9J6NYQ8_9CLOT</name>
<feature type="transmembrane region" description="Helical" evidence="1">
    <location>
        <begin position="54"/>
        <end position="76"/>
    </location>
</feature>
<feature type="transmembrane region" description="Helical" evidence="1">
    <location>
        <begin position="196"/>
        <end position="215"/>
    </location>
</feature>
<feature type="transmembrane region" description="Helical" evidence="1">
    <location>
        <begin position="316"/>
        <end position="343"/>
    </location>
</feature>
<keyword evidence="1" id="KW-0812">Transmembrane</keyword>
<feature type="transmembrane region" description="Helical" evidence="1">
    <location>
        <begin position="108"/>
        <end position="126"/>
    </location>
</feature>
<keyword evidence="1" id="KW-1133">Transmembrane helix</keyword>
<reference evidence="2" key="1">
    <citation type="journal article" date="2021" name="mSystems">
        <title>Bacteria and Archaea Synergistically Convert Glycine Betaine to Biogenic Methane in the Formosa Cold Seep of the South China Sea.</title>
        <authorList>
            <person name="Li L."/>
            <person name="Zhang W."/>
            <person name="Zhang S."/>
            <person name="Song L."/>
            <person name="Sun Q."/>
            <person name="Zhang H."/>
            <person name="Xiang H."/>
            <person name="Dong X."/>
        </authorList>
    </citation>
    <scope>NUCLEOTIDE SEQUENCE</scope>
    <source>
        <strain evidence="2">ZWT</strain>
    </source>
</reference>
<feature type="transmembrane region" description="Helical" evidence="1">
    <location>
        <begin position="375"/>
        <end position="397"/>
    </location>
</feature>